<dbReference type="PRINTS" id="PR00326">
    <property type="entry name" value="GTP1OBG"/>
</dbReference>
<dbReference type="GO" id="GO:0005886">
    <property type="term" value="C:plasma membrane"/>
    <property type="evidence" value="ECO:0007669"/>
    <property type="project" value="UniProtKB-SubCell"/>
</dbReference>
<evidence type="ECO:0000313" key="17">
    <source>
        <dbReference type="EMBL" id="HHJ53087.1"/>
    </source>
</evidence>
<comment type="function">
    <text evidence="15">Probable transporter of a GTP-driven Fe(2+) uptake system.</text>
</comment>
<comment type="subcellular location">
    <subcellularLocation>
        <location evidence="15">Cell inner membrane</location>
        <topology evidence="15">Multi-pass membrane protein</topology>
    </subcellularLocation>
    <subcellularLocation>
        <location evidence="1">Cell membrane</location>
        <topology evidence="1">Multi-pass membrane protein</topology>
    </subcellularLocation>
</comment>
<dbReference type="SUPFAM" id="SSF52540">
    <property type="entry name" value="P-loop containing nucleoside triphosphate hydrolases"/>
    <property type="match status" value="1"/>
</dbReference>
<feature type="transmembrane region" description="Helical" evidence="15">
    <location>
        <begin position="456"/>
        <end position="482"/>
    </location>
</feature>
<evidence type="ECO:0000256" key="6">
    <source>
        <dbReference type="ARBA" id="ARBA00022741"/>
    </source>
</evidence>
<dbReference type="InterPro" id="IPR027417">
    <property type="entry name" value="P-loop_NTPase"/>
</dbReference>
<feature type="binding site" evidence="13">
    <location>
        <begin position="80"/>
        <end position="83"/>
    </location>
    <ligand>
        <name>GTP</name>
        <dbReference type="ChEBI" id="CHEBI:37565"/>
        <label>1</label>
    </ligand>
</feature>
<dbReference type="NCBIfam" id="TIGR00437">
    <property type="entry name" value="feoB"/>
    <property type="match status" value="1"/>
</dbReference>
<dbReference type="GO" id="GO:0046872">
    <property type="term" value="F:metal ion binding"/>
    <property type="evidence" value="ECO:0007669"/>
    <property type="project" value="UniProtKB-KW"/>
</dbReference>
<feature type="binding site" evidence="13">
    <location>
        <begin position="61"/>
        <end position="65"/>
    </location>
    <ligand>
        <name>GTP</name>
        <dbReference type="ChEBI" id="CHEBI:37565"/>
        <label>1</label>
    </ligand>
</feature>
<dbReference type="PANTHER" id="PTHR43185">
    <property type="entry name" value="FERROUS IRON TRANSPORT PROTEIN B"/>
    <property type="match status" value="1"/>
</dbReference>
<protein>
    <recommendedName>
        <fullName evidence="12 15">Ferrous iron transport protein B</fullName>
    </recommendedName>
</protein>
<evidence type="ECO:0000256" key="1">
    <source>
        <dbReference type="ARBA" id="ARBA00004651"/>
    </source>
</evidence>
<feature type="transmembrane region" description="Helical" evidence="15">
    <location>
        <begin position="488"/>
        <end position="516"/>
    </location>
</feature>
<evidence type="ECO:0000256" key="10">
    <source>
        <dbReference type="ARBA" id="ARBA00023134"/>
    </source>
</evidence>
<name>A0A7V5PQL2_CALAY</name>
<keyword evidence="4 15" id="KW-0410">Iron transport</keyword>
<feature type="binding site" evidence="13">
    <location>
        <begin position="145"/>
        <end position="148"/>
    </location>
    <ligand>
        <name>GTP</name>
        <dbReference type="ChEBI" id="CHEBI:37565"/>
        <label>1</label>
    </ligand>
</feature>
<dbReference type="EMBL" id="DROD01000506">
    <property type="protein sequence ID" value="HHJ53087.1"/>
    <property type="molecule type" value="Genomic_DNA"/>
</dbReference>
<dbReference type="InterPro" id="IPR003373">
    <property type="entry name" value="Fe2_transport_prot-B"/>
</dbReference>
<evidence type="ECO:0000256" key="2">
    <source>
        <dbReference type="ARBA" id="ARBA00022448"/>
    </source>
</evidence>
<feature type="binding site" evidence="14">
    <location>
        <position position="51"/>
    </location>
    <ligand>
        <name>Mg(2+)</name>
        <dbReference type="ChEBI" id="CHEBI:18420"/>
        <label>2</label>
    </ligand>
</feature>
<feature type="binding site" evidence="13">
    <location>
        <begin position="36"/>
        <end position="43"/>
    </location>
    <ligand>
        <name>GTP</name>
        <dbReference type="ChEBI" id="CHEBI:37565"/>
        <label>1</label>
    </ligand>
</feature>
<dbReference type="InterPro" id="IPR050860">
    <property type="entry name" value="FeoB_GTPase"/>
</dbReference>
<dbReference type="PROSITE" id="PS51711">
    <property type="entry name" value="G_FEOB"/>
    <property type="match status" value="1"/>
</dbReference>
<feature type="transmembrane region" description="Helical" evidence="15">
    <location>
        <begin position="696"/>
        <end position="719"/>
    </location>
</feature>
<evidence type="ECO:0000256" key="4">
    <source>
        <dbReference type="ARBA" id="ARBA00022496"/>
    </source>
</evidence>
<evidence type="ECO:0000256" key="8">
    <source>
        <dbReference type="ARBA" id="ARBA00023004"/>
    </source>
</evidence>
<feature type="binding site" evidence="14">
    <location>
        <position position="50"/>
    </location>
    <ligand>
        <name>Mg(2+)</name>
        <dbReference type="ChEBI" id="CHEBI:18420"/>
        <label>2</label>
    </ligand>
</feature>
<reference evidence="17" key="1">
    <citation type="journal article" date="2020" name="mSystems">
        <title>Genome- and Community-Level Interaction Insights into Carbon Utilization and Element Cycling Functions of Hydrothermarchaeota in Hydrothermal Sediment.</title>
        <authorList>
            <person name="Zhou Z."/>
            <person name="Liu Y."/>
            <person name="Xu W."/>
            <person name="Pan J."/>
            <person name="Luo Z.H."/>
            <person name="Li M."/>
        </authorList>
    </citation>
    <scope>NUCLEOTIDE SEQUENCE [LARGE SCALE GENOMIC DNA]</scope>
    <source>
        <strain evidence="17">HyVt-527</strain>
    </source>
</reference>
<dbReference type="InterPro" id="IPR011642">
    <property type="entry name" value="Gate_dom"/>
</dbReference>
<feature type="transmembrane region" description="Helical" evidence="15">
    <location>
        <begin position="373"/>
        <end position="402"/>
    </location>
</feature>
<evidence type="ECO:0000256" key="13">
    <source>
        <dbReference type="PIRSR" id="PIRSR603373-1"/>
    </source>
</evidence>
<dbReference type="InterPro" id="IPR005225">
    <property type="entry name" value="Small_GTP-bd"/>
</dbReference>
<keyword evidence="9" id="KW-0406">Ion transport</keyword>
<dbReference type="GO" id="GO:0015093">
    <property type="term" value="F:ferrous iron transmembrane transporter activity"/>
    <property type="evidence" value="ECO:0007669"/>
    <property type="project" value="UniProtKB-UniRule"/>
</dbReference>
<evidence type="ECO:0000256" key="14">
    <source>
        <dbReference type="PIRSR" id="PIRSR603373-2"/>
    </source>
</evidence>
<evidence type="ECO:0000256" key="9">
    <source>
        <dbReference type="ARBA" id="ARBA00023065"/>
    </source>
</evidence>
<keyword evidence="3" id="KW-1003">Cell membrane</keyword>
<dbReference type="Pfam" id="PF07670">
    <property type="entry name" value="Gate"/>
    <property type="match status" value="2"/>
</dbReference>
<evidence type="ECO:0000256" key="11">
    <source>
        <dbReference type="ARBA" id="ARBA00023136"/>
    </source>
</evidence>
<organism evidence="17">
    <name type="scientific">Caldithrix abyssi</name>
    <dbReference type="NCBI Taxonomy" id="187145"/>
    <lineage>
        <taxon>Bacteria</taxon>
        <taxon>Pseudomonadati</taxon>
        <taxon>Calditrichota</taxon>
        <taxon>Calditrichia</taxon>
        <taxon>Calditrichales</taxon>
        <taxon>Calditrichaceae</taxon>
        <taxon>Caldithrix</taxon>
    </lineage>
</organism>
<dbReference type="Gene3D" id="3.40.50.300">
    <property type="entry name" value="P-loop containing nucleotide triphosphate hydrolases"/>
    <property type="match status" value="1"/>
</dbReference>
<comment type="similarity">
    <text evidence="15">Belongs to the TRAFAC class TrmE-Era-EngA-EngB-Septin-like GTPase superfamily. FeoB GTPase (TC 9.A.8) family.</text>
</comment>
<keyword evidence="6 13" id="KW-0547">Nucleotide-binding</keyword>
<evidence type="ECO:0000256" key="3">
    <source>
        <dbReference type="ARBA" id="ARBA00022475"/>
    </source>
</evidence>
<feature type="transmembrane region" description="Helical" evidence="15">
    <location>
        <begin position="322"/>
        <end position="343"/>
    </location>
</feature>
<comment type="caution">
    <text evidence="17">The sequence shown here is derived from an EMBL/GenBank/DDBJ whole genome shotgun (WGS) entry which is preliminary data.</text>
</comment>
<proteinExistence type="inferred from homology"/>
<dbReference type="PANTHER" id="PTHR43185:SF1">
    <property type="entry name" value="FE(2+) TRANSPORTER FEOB"/>
    <property type="match status" value="1"/>
</dbReference>
<feature type="transmembrane region" description="Helical" evidence="15">
    <location>
        <begin position="554"/>
        <end position="573"/>
    </location>
</feature>
<feature type="transmembrane region" description="Helical" evidence="15">
    <location>
        <begin position="422"/>
        <end position="444"/>
    </location>
</feature>
<feature type="binding site" evidence="14">
    <location>
        <position position="47"/>
    </location>
    <ligand>
        <name>Mg(2+)</name>
        <dbReference type="ChEBI" id="CHEBI:18420"/>
        <label>2</label>
    </ligand>
</feature>
<evidence type="ECO:0000256" key="5">
    <source>
        <dbReference type="ARBA" id="ARBA00022692"/>
    </source>
</evidence>
<evidence type="ECO:0000256" key="12">
    <source>
        <dbReference type="NCBIfam" id="TIGR00437"/>
    </source>
</evidence>
<keyword evidence="5 15" id="KW-0812">Transmembrane</keyword>
<dbReference type="NCBIfam" id="TIGR00231">
    <property type="entry name" value="small_GTP"/>
    <property type="match status" value="1"/>
</dbReference>
<dbReference type="Pfam" id="PF07664">
    <property type="entry name" value="FeoB_C"/>
    <property type="match status" value="1"/>
</dbReference>
<dbReference type="InterPro" id="IPR006073">
    <property type="entry name" value="GTP-bd"/>
</dbReference>
<keyword evidence="14" id="KW-0479">Metal-binding</keyword>
<keyword evidence="2 15" id="KW-0813">Transport</keyword>
<evidence type="ECO:0000259" key="16">
    <source>
        <dbReference type="PROSITE" id="PS51711"/>
    </source>
</evidence>
<dbReference type="Proteomes" id="UP000886124">
    <property type="component" value="Unassembled WGS sequence"/>
</dbReference>
<evidence type="ECO:0000256" key="15">
    <source>
        <dbReference type="RuleBase" id="RU362098"/>
    </source>
</evidence>
<feature type="transmembrane region" description="Helical" evidence="15">
    <location>
        <begin position="664"/>
        <end position="690"/>
    </location>
</feature>
<dbReference type="CDD" id="cd01879">
    <property type="entry name" value="FeoB"/>
    <property type="match status" value="1"/>
</dbReference>
<feature type="domain" description="FeoB-type G" evidence="16">
    <location>
        <begin position="29"/>
        <end position="195"/>
    </location>
</feature>
<dbReference type="AlphaFoldDB" id="A0A7V5PQL2"/>
<keyword evidence="7 15" id="KW-1133">Transmembrane helix</keyword>
<keyword evidence="10 13" id="KW-0342">GTP-binding</keyword>
<evidence type="ECO:0000256" key="7">
    <source>
        <dbReference type="ARBA" id="ARBA00022989"/>
    </source>
</evidence>
<dbReference type="Pfam" id="PF02421">
    <property type="entry name" value="FeoB_N"/>
    <property type="match status" value="1"/>
</dbReference>
<keyword evidence="14" id="KW-0460">Magnesium</keyword>
<dbReference type="GO" id="GO:0005525">
    <property type="term" value="F:GTP binding"/>
    <property type="evidence" value="ECO:0007669"/>
    <property type="project" value="UniProtKB-KW"/>
</dbReference>
<keyword evidence="11 15" id="KW-0472">Membrane</keyword>
<accession>A0A7V5PQL2</accession>
<gene>
    <name evidence="17" type="primary">feoB</name>
    <name evidence="17" type="ORF">ENJ89_07820</name>
</gene>
<sequence length="727" mass="82314">MFVADTGAGHLKINNIPQQQDTLPETTNTPWVAIVGNPNCGKTALFNRLTGLHQKVGNYPGITVEKKSGWLKGRKILLRDLPGTYSLNPKSIDEKIVADTVQSWRKPENRPRAVIVVVDATNLTRNIYLALQILDWNLPTIIALNMWDEVEKQGIHIDVEGLKERLRAWAVIPTSAKLGIGIAELVHTIEQIPDGLFLRNVPPRVVEIDRYRDLLQPLIDFLGKRFDRLQHDPLIEALRLLGDKGYINYLTAYLEYKEIEELQRLLTATKEEFIKRNIPFRTLEQSARYGFIDLYLSDLISREDVEKQTISEKIDHVLTHRFFGPILMVILLLFIFNAIFSWAQYPMDWIQAGNEWLAAQANQLMPDGLLKSLVVDGIIAGVGSILTFFPQILILVFFLGLLEDSGYMSRMAFMMDRLLSRLGLHGRSVLPLLSGFACAIPGIIAARTIDDRRTRIVTILLVPLMSCSARLPVYTLLIAAFIPNVYVFGFLSLQGLVFTGIYFLGMFTAIFVALIFKKLYPPRSKQLMMMELPPYRIPLLSSIFWQMYERGKSFLTTAGSIILAISVVLWFLASFPKPRHAENLTPKEQIEYSYAGRLGKTIEPVIKPLGFDWKIGVGLVTSFAAREVIISTLSTLYNLEQKQGGQRSLADAMRQDHYPDGRPVFSILVALSLMIFYVYAAQCMATFAIIKKETNSWRWPFLMVGYMTTLAYVASFVVYQGGKLLGF</sequence>
<dbReference type="InterPro" id="IPR011640">
    <property type="entry name" value="Fe2_transport_prot_B_C"/>
</dbReference>
<dbReference type="InterPro" id="IPR030389">
    <property type="entry name" value="G_FEOB_dom"/>
</dbReference>
<keyword evidence="8 15" id="KW-0408">Iron</keyword>